<evidence type="ECO:0000313" key="2">
    <source>
        <dbReference type="EMBL" id="PKS13377.1"/>
    </source>
</evidence>
<dbReference type="OrthoDB" id="5073671at2759"/>
<comment type="caution">
    <text evidence="2">The sequence shown here is derived from an EMBL/GenBank/DDBJ whole genome shotgun (WGS) entry which is preliminary data.</text>
</comment>
<gene>
    <name evidence="2" type="ORF">jhhlp_000148</name>
</gene>
<accession>A0A2N3NLS0</accession>
<evidence type="ECO:0000256" key="1">
    <source>
        <dbReference type="SAM" id="MobiDB-lite"/>
    </source>
</evidence>
<sequence>MADEKSQAPHDPDREQNPPPYSAGQGEEGLPEYSAGESTSSGEIATSIYRPFPKVIQGTSRWAMNMEAFTTFKLCGEDENDFLYMVELNLGLKSGGLIDDRPGLILHNGTSVQAPVLAAACYESVDSLSFVDFNIQSIILLPKLPDQPGGSINKDLAEYRMLPRMTPDKTVALRFSVETGEKARREEFEWRKCRDKGLIRPSGFKLYRVSSESATQPIGGESSRQKDDPNVLAVITWSRAFSTKMLFKIEFKADGLTGVLGERWSVAVVITALKMWMLRLHGKLTKTGVKLAEQIHKAIEEEEARA</sequence>
<dbReference type="EMBL" id="NLAX01000001">
    <property type="protein sequence ID" value="PKS13377.1"/>
    <property type="molecule type" value="Genomic_DNA"/>
</dbReference>
<feature type="region of interest" description="Disordered" evidence="1">
    <location>
        <begin position="1"/>
        <end position="38"/>
    </location>
</feature>
<dbReference type="Proteomes" id="UP000233524">
    <property type="component" value="Unassembled WGS sequence"/>
</dbReference>
<name>A0A2N3NLS0_9PEZI</name>
<keyword evidence="3" id="KW-1185">Reference proteome</keyword>
<feature type="compositionally biased region" description="Basic and acidic residues" evidence="1">
    <location>
        <begin position="1"/>
        <end position="16"/>
    </location>
</feature>
<proteinExistence type="predicted"/>
<protein>
    <submittedName>
        <fullName evidence="2">Uncharacterized protein</fullName>
    </submittedName>
</protein>
<dbReference type="VEuPathDB" id="FungiDB:jhhlp_000148"/>
<dbReference type="AlphaFoldDB" id="A0A2N3NLS0"/>
<organism evidence="2 3">
    <name type="scientific">Lomentospora prolificans</name>
    <dbReference type="NCBI Taxonomy" id="41688"/>
    <lineage>
        <taxon>Eukaryota</taxon>
        <taxon>Fungi</taxon>
        <taxon>Dikarya</taxon>
        <taxon>Ascomycota</taxon>
        <taxon>Pezizomycotina</taxon>
        <taxon>Sordariomycetes</taxon>
        <taxon>Hypocreomycetidae</taxon>
        <taxon>Microascales</taxon>
        <taxon>Microascaceae</taxon>
        <taxon>Lomentospora</taxon>
    </lineage>
</organism>
<reference evidence="2 3" key="1">
    <citation type="journal article" date="2017" name="G3 (Bethesda)">
        <title>First Draft Genome Sequence of the Pathogenic Fungus Lomentospora prolificans (Formerly Scedosporium prolificans).</title>
        <authorList>
            <person name="Luo R."/>
            <person name="Zimin A."/>
            <person name="Workman R."/>
            <person name="Fan Y."/>
            <person name="Pertea G."/>
            <person name="Grossman N."/>
            <person name="Wear M.P."/>
            <person name="Jia B."/>
            <person name="Miller H."/>
            <person name="Casadevall A."/>
            <person name="Timp W."/>
            <person name="Zhang S.X."/>
            <person name="Salzberg S.L."/>
        </authorList>
    </citation>
    <scope>NUCLEOTIDE SEQUENCE [LARGE SCALE GENOMIC DNA]</scope>
    <source>
        <strain evidence="2 3">JHH-5317</strain>
    </source>
</reference>
<dbReference type="STRING" id="41688.A0A2N3NLS0"/>
<evidence type="ECO:0000313" key="3">
    <source>
        <dbReference type="Proteomes" id="UP000233524"/>
    </source>
</evidence>
<dbReference type="InParanoid" id="A0A2N3NLS0"/>